<dbReference type="RefSeq" id="WP_234866019.1">
    <property type="nucleotide sequence ID" value="NZ_JAKEVY010000002.1"/>
</dbReference>
<dbReference type="InterPro" id="IPR002213">
    <property type="entry name" value="UDP_glucos_trans"/>
</dbReference>
<dbReference type="Pfam" id="PF06722">
    <property type="entry name" value="EryCIII-like_C"/>
    <property type="match status" value="1"/>
</dbReference>
<feature type="domain" description="Erythromycin biosynthesis protein CIII-like C-terminal" evidence="2">
    <location>
        <begin position="315"/>
        <end position="414"/>
    </location>
</feature>
<keyword evidence="4" id="KW-1185">Reference proteome</keyword>
<evidence type="ECO:0000259" key="2">
    <source>
        <dbReference type="Pfam" id="PF06722"/>
    </source>
</evidence>
<dbReference type="InterPro" id="IPR050426">
    <property type="entry name" value="Glycosyltransferase_28"/>
</dbReference>
<organism evidence="3 4">
    <name type="scientific">Flavihumibacter fluminis</name>
    <dbReference type="NCBI Taxonomy" id="2909236"/>
    <lineage>
        <taxon>Bacteria</taxon>
        <taxon>Pseudomonadati</taxon>
        <taxon>Bacteroidota</taxon>
        <taxon>Chitinophagia</taxon>
        <taxon>Chitinophagales</taxon>
        <taxon>Chitinophagaceae</taxon>
        <taxon>Flavihumibacter</taxon>
    </lineage>
</organism>
<name>A0ABS9BIQ0_9BACT</name>
<evidence type="ECO:0000313" key="3">
    <source>
        <dbReference type="EMBL" id="MCF1715069.1"/>
    </source>
</evidence>
<evidence type="ECO:0000313" key="4">
    <source>
        <dbReference type="Proteomes" id="UP001200145"/>
    </source>
</evidence>
<reference evidence="3 4" key="1">
    <citation type="submission" date="2022-01" db="EMBL/GenBank/DDBJ databases">
        <title>Flavihumibacter sp. nov., isolated from sediment of a river.</title>
        <authorList>
            <person name="Liu H."/>
        </authorList>
    </citation>
    <scope>NUCLEOTIDE SEQUENCE [LARGE SCALE GENOMIC DNA]</scope>
    <source>
        <strain evidence="3 4">RY-1</strain>
    </source>
</reference>
<sequence>MKLSTGRKILFANVPADGHFNPLTSLAAHLLEEGYEIAWYCSELYEGKIRQLGIRFFPFREALDINVQNIDVLLPERSKKKGKIAQLNFDMQEFFIKRGPEYYRDLKAVYAEFPFDLLIADCAYMGIPYVKEKMNIPVLSIGIVPLVETSRQLPPMGLGLTPSNTFLGKLFHRFLRFLVLDFLFQPSFRLMHSLLEQHGIEHGNQYLFDMCISKSDLYLQSGTPGFEYERPDLSEQIRYIGPVLPLKKWKNREPWYDARLSSYNRVVLITQGTFEKDCSKLLEPAIEALKDSNCLLVVTTGGFGRDALLKKYSTPNIIIEDYIPFDEVLPYTDVYISNGGYGGVLLSIQHGVPMVVAGIHEGKSEINARVGYFGLGINLKTERPKPGKIRAAVEEILQQDSYRQRVKEMSREFMQYQPQALTALYVRELLLKNSLTINHKNNQHEKKSNKAAAAGSDYRI</sequence>
<dbReference type="Gene3D" id="3.40.50.2000">
    <property type="entry name" value="Glycogen Phosphorylase B"/>
    <property type="match status" value="2"/>
</dbReference>
<gene>
    <name evidence="3" type="ORF">L0U88_10575</name>
</gene>
<dbReference type="InterPro" id="IPR010610">
    <property type="entry name" value="EryCIII-like_C"/>
</dbReference>
<evidence type="ECO:0000256" key="1">
    <source>
        <dbReference type="SAM" id="MobiDB-lite"/>
    </source>
</evidence>
<comment type="caution">
    <text evidence="3">The sequence shown here is derived from an EMBL/GenBank/DDBJ whole genome shotgun (WGS) entry which is preliminary data.</text>
</comment>
<dbReference type="CDD" id="cd03784">
    <property type="entry name" value="GT1_Gtf-like"/>
    <property type="match status" value="1"/>
</dbReference>
<dbReference type="PANTHER" id="PTHR48050">
    <property type="entry name" value="STEROL 3-BETA-GLUCOSYLTRANSFERASE"/>
    <property type="match status" value="1"/>
</dbReference>
<dbReference type="PANTHER" id="PTHR48050:SF13">
    <property type="entry name" value="STEROL 3-BETA-GLUCOSYLTRANSFERASE UGT80A2"/>
    <property type="match status" value="1"/>
</dbReference>
<dbReference type="Proteomes" id="UP001200145">
    <property type="component" value="Unassembled WGS sequence"/>
</dbReference>
<proteinExistence type="predicted"/>
<protein>
    <submittedName>
        <fullName evidence="3">Glycosyltransferase</fullName>
    </submittedName>
</protein>
<dbReference type="EMBL" id="JAKEVY010000002">
    <property type="protein sequence ID" value="MCF1715069.1"/>
    <property type="molecule type" value="Genomic_DNA"/>
</dbReference>
<accession>A0ABS9BIQ0</accession>
<dbReference type="SUPFAM" id="SSF53756">
    <property type="entry name" value="UDP-Glycosyltransferase/glycogen phosphorylase"/>
    <property type="match status" value="1"/>
</dbReference>
<feature type="region of interest" description="Disordered" evidence="1">
    <location>
        <begin position="440"/>
        <end position="460"/>
    </location>
</feature>